<organism evidence="2 3">
    <name type="scientific">Kaistia terrae</name>
    <dbReference type="NCBI Taxonomy" id="537017"/>
    <lineage>
        <taxon>Bacteria</taxon>
        <taxon>Pseudomonadati</taxon>
        <taxon>Pseudomonadota</taxon>
        <taxon>Alphaproteobacteria</taxon>
        <taxon>Hyphomicrobiales</taxon>
        <taxon>Kaistiaceae</taxon>
        <taxon>Kaistia</taxon>
    </lineage>
</organism>
<sequence length="782" mass="84512">MFFLGCFEKRVTVYSQQVRAINLVAAILDQGLVRAEGRVAIVGGGAAGLTAAVAFARGAPGLRVIHVYEKLPEVLQLQQNSGRYLHPHNYDWPAESAANPSAGLPFMNWRAGLARDVQRHLRDQFDEVARTSAIELRVNTSVSGVVPFERMSARVLLGTGPHVPEIYDVVILSVGFGLERSISGVTPSYWTVSELESPILAPGVQPIFISGNGDGGLVDFMSAALVPMTHKQICEFIVSLDIPLAKAELALIDQEAWAAGAAIDLREAYRTRVMPLVPPSIFADVGERLRRNVTVRLHTNELQLFKRDTAVLNRFGCALLLEVDRNFHYNALQITTGASFVGDVPLDGDITLEGEAPFRPFRRYLRLGPDTAANLGPFQALRERMPADALTPPPIFRPATPGLSVAAVAAFGTFQTPDAPVVAASRPADEAALGLRIDRAANGDLLMTCELAPEAFGLAWRNQRPLVVDCALRPTDSPQLLALLARFGGHAPSATIYAADRRRWDELLRDAVRGRAMPSDISFHFRVEDLRPLSLAVGSRPLSVAAFVETAQAALDAETLANLQDALFDVLARPDPMECGWVIETELRGALWGLWQTWRVALDANVAAIRRFLLLLADDEDFIDVANEPLVRVGPKTLRAHLLKATLFALAFVLGAGKPLGPALAHPGNLQGDGLSGHACGVSWIEGRVVGPRVAELNWSAAIILLAELRVAAEFLYAEPRLDLRVGDRPRVGEVALAERPLILGADDVFLNALEAGRPALSAYLDGVIDARAAAAANLIEV</sequence>
<dbReference type="EMBL" id="JBHSML010000008">
    <property type="protein sequence ID" value="MFC5517482.1"/>
    <property type="molecule type" value="Genomic_DNA"/>
</dbReference>
<evidence type="ECO:0000313" key="3">
    <source>
        <dbReference type="Proteomes" id="UP001596150"/>
    </source>
</evidence>
<dbReference type="Proteomes" id="UP001596150">
    <property type="component" value="Unassembled WGS sequence"/>
</dbReference>
<reference evidence="3" key="1">
    <citation type="journal article" date="2019" name="Int. J. Syst. Evol. Microbiol.">
        <title>The Global Catalogue of Microorganisms (GCM) 10K type strain sequencing project: providing services to taxonomists for standard genome sequencing and annotation.</title>
        <authorList>
            <consortium name="The Broad Institute Genomics Platform"/>
            <consortium name="The Broad Institute Genome Sequencing Center for Infectious Disease"/>
            <person name="Wu L."/>
            <person name="Ma J."/>
        </authorList>
    </citation>
    <scope>NUCLEOTIDE SEQUENCE [LARGE SCALE GENOMIC DNA]</scope>
    <source>
        <strain evidence="3">KACC 12633</strain>
    </source>
</reference>
<keyword evidence="3" id="KW-1185">Reference proteome</keyword>
<dbReference type="Gene3D" id="3.50.50.60">
    <property type="entry name" value="FAD/NAD(P)-binding domain"/>
    <property type="match status" value="1"/>
</dbReference>
<protein>
    <submittedName>
        <fullName evidence="2">ABC-three component system protein</fullName>
    </submittedName>
</protein>
<dbReference type="InterPro" id="IPR046918">
    <property type="entry name" value="ABC-3C_CTD2"/>
</dbReference>
<dbReference type="RefSeq" id="WP_266346445.1">
    <property type="nucleotide sequence ID" value="NZ_JAPKNH010000018.1"/>
</dbReference>
<comment type="caution">
    <text evidence="2">The sequence shown here is derived from an EMBL/GenBank/DDBJ whole genome shotgun (WGS) entry which is preliminary data.</text>
</comment>
<accession>A0ABW0Q0P5</accession>
<dbReference type="SUPFAM" id="SSF51905">
    <property type="entry name" value="FAD/NAD(P)-binding domain"/>
    <property type="match status" value="1"/>
</dbReference>
<evidence type="ECO:0000313" key="2">
    <source>
        <dbReference type="EMBL" id="MFC5517482.1"/>
    </source>
</evidence>
<feature type="domain" description="ABC-three component systems C-terminal" evidence="1">
    <location>
        <begin position="444"/>
        <end position="765"/>
    </location>
</feature>
<dbReference type="InterPro" id="IPR036188">
    <property type="entry name" value="FAD/NAD-bd_sf"/>
</dbReference>
<proteinExistence type="predicted"/>
<evidence type="ECO:0000259" key="1">
    <source>
        <dbReference type="Pfam" id="PF20278"/>
    </source>
</evidence>
<dbReference type="Pfam" id="PF20278">
    <property type="entry name" value="CTD2"/>
    <property type="match status" value="1"/>
</dbReference>
<gene>
    <name evidence="2" type="ORF">ACFPP9_16980</name>
</gene>
<name>A0ABW0Q0P5_9HYPH</name>